<dbReference type="InterPro" id="IPR003961">
    <property type="entry name" value="FN3_dom"/>
</dbReference>
<dbReference type="InterPro" id="IPR017853">
    <property type="entry name" value="GH"/>
</dbReference>
<gene>
    <name evidence="10" type="ORF">GCM10023176_46710</name>
</gene>
<evidence type="ECO:0000256" key="5">
    <source>
        <dbReference type="SAM" id="MobiDB-lite"/>
    </source>
</evidence>
<organism evidence="10 11">
    <name type="scientific">Micromonospora coerulea</name>
    <dbReference type="NCBI Taxonomy" id="47856"/>
    <lineage>
        <taxon>Bacteria</taxon>
        <taxon>Bacillati</taxon>
        <taxon>Actinomycetota</taxon>
        <taxon>Actinomycetes</taxon>
        <taxon>Micromonosporales</taxon>
        <taxon>Micromonosporaceae</taxon>
        <taxon>Micromonospora</taxon>
    </lineage>
</organism>
<keyword evidence="4" id="KW-0624">Polysaccharide degradation</keyword>
<dbReference type="Pfam" id="PF00041">
    <property type="entry name" value="fn3"/>
    <property type="match status" value="1"/>
</dbReference>
<reference evidence="11" key="1">
    <citation type="journal article" date="2019" name="Int. J. Syst. Evol. Microbiol.">
        <title>The Global Catalogue of Microorganisms (GCM) 10K type strain sequencing project: providing services to taxonomists for standard genome sequencing and annotation.</title>
        <authorList>
            <consortium name="The Broad Institute Genomics Platform"/>
            <consortium name="The Broad Institute Genome Sequencing Center for Infectious Disease"/>
            <person name="Wu L."/>
            <person name="Ma J."/>
        </authorList>
    </citation>
    <scope>NUCLEOTIDE SEQUENCE [LARGE SCALE GENOMIC DNA]</scope>
    <source>
        <strain evidence="11">JCM 3175</strain>
    </source>
</reference>
<dbReference type="PROSITE" id="PS00561">
    <property type="entry name" value="CBM2_A"/>
    <property type="match status" value="1"/>
</dbReference>
<dbReference type="InterPro" id="IPR012291">
    <property type="entry name" value="CBM2_carb-bd_dom_sf"/>
</dbReference>
<evidence type="ECO:0000259" key="9">
    <source>
        <dbReference type="PROSITE" id="PS51910"/>
    </source>
</evidence>
<comment type="caution">
    <text evidence="10">The sequence shown here is derived from an EMBL/GenBank/DDBJ whole genome shotgun (WGS) entry which is preliminary data.</text>
</comment>
<feature type="domain" description="CBM2" evidence="8">
    <location>
        <begin position="72"/>
        <end position="179"/>
    </location>
</feature>
<dbReference type="CDD" id="cd00063">
    <property type="entry name" value="FN3"/>
    <property type="match status" value="1"/>
</dbReference>
<evidence type="ECO:0000256" key="2">
    <source>
        <dbReference type="ARBA" id="ARBA00023277"/>
    </source>
</evidence>
<dbReference type="CDD" id="cd06543">
    <property type="entry name" value="GH18_PF-ChiA-like"/>
    <property type="match status" value="1"/>
</dbReference>
<dbReference type="PROSITE" id="PS50853">
    <property type="entry name" value="FN3"/>
    <property type="match status" value="1"/>
</dbReference>
<dbReference type="InterPro" id="IPR008965">
    <property type="entry name" value="CBM2/CBM3_carb-bd_dom_sf"/>
</dbReference>
<evidence type="ECO:0000313" key="11">
    <source>
        <dbReference type="Proteomes" id="UP001500307"/>
    </source>
</evidence>
<keyword evidence="6" id="KW-1133">Transmembrane helix</keyword>
<feature type="compositionally biased region" description="Basic and acidic residues" evidence="5">
    <location>
        <begin position="1"/>
        <end position="12"/>
    </location>
</feature>
<dbReference type="PANTHER" id="PTHR42976:SF1">
    <property type="entry name" value="GH18 DOMAIN-CONTAINING PROTEIN-RELATED"/>
    <property type="match status" value="1"/>
</dbReference>
<keyword evidence="1" id="KW-0378">Hydrolase</keyword>
<evidence type="ECO:0000259" key="7">
    <source>
        <dbReference type="PROSITE" id="PS50853"/>
    </source>
</evidence>
<dbReference type="Proteomes" id="UP001500307">
    <property type="component" value="Unassembled WGS sequence"/>
</dbReference>
<evidence type="ECO:0000256" key="6">
    <source>
        <dbReference type="SAM" id="Phobius"/>
    </source>
</evidence>
<dbReference type="SMART" id="SM00637">
    <property type="entry name" value="CBD_II"/>
    <property type="match status" value="1"/>
</dbReference>
<dbReference type="EMBL" id="BAABGU010000029">
    <property type="protein sequence ID" value="GAA4576081.1"/>
    <property type="molecule type" value="Genomic_DNA"/>
</dbReference>
<feature type="domain" description="GH18" evidence="9">
    <location>
        <begin position="278"/>
        <end position="565"/>
    </location>
</feature>
<dbReference type="Gene3D" id="2.60.40.10">
    <property type="entry name" value="Immunoglobulins"/>
    <property type="match status" value="1"/>
</dbReference>
<keyword evidence="6" id="KW-0472">Membrane</keyword>
<keyword evidence="2" id="KW-0119">Carbohydrate metabolism</keyword>
<dbReference type="SUPFAM" id="SSF49265">
    <property type="entry name" value="Fibronectin type III"/>
    <property type="match status" value="1"/>
</dbReference>
<evidence type="ECO:0000259" key="8">
    <source>
        <dbReference type="PROSITE" id="PS51173"/>
    </source>
</evidence>
<evidence type="ECO:0000256" key="3">
    <source>
        <dbReference type="ARBA" id="ARBA00023295"/>
    </source>
</evidence>
<dbReference type="InterPro" id="IPR052750">
    <property type="entry name" value="GH18_Chitinase"/>
</dbReference>
<dbReference type="Gene3D" id="2.60.40.290">
    <property type="match status" value="1"/>
</dbReference>
<feature type="region of interest" description="Disordered" evidence="5">
    <location>
        <begin position="1"/>
        <end position="38"/>
    </location>
</feature>
<sequence>MDARVGRRDPAGRTRTRRPTPPADPPGVTGPSGPATPHHIRSLEDTVKVRPTRVATFAAALVAALVAATVVAAPPASAATAAFVRTSSWGSGYEAKFTVTNNSSASISSWNVQFDLPAGSSVGSFWDALLTTSGQHVTAVNQSWNGTLAAGASTTFGFIVSGTGDPTNCTVNGGSCTGGGNPSAPATPGGLRVTGTTNTSVSLAWNAVSGTVTGYRVYEGSTVKATVTGTSATVSGLAACTAHNYTVAAYNSAGESAKSAAVSASTTGCTGGGSGPMAAAPYLYPGWGDPPAPSTVMGATGIKWFTIAFVLSGGGCTPAWDGSGPLTGGTHASTIAAIRAAGGDVIPSFGGWSGNKLGPNCSSASALAGAYQQVINAYGLKAIDIDIENSDEFENEVVQDRILGALKIVKQNNPGIKTIVTFGTSTTGPAYYGTRLINQAAALGANIDTFTIMPFDFGGGANMYQNTVNAAEGLKNALKTAFGWSDATAYAHMGISGMNGLSDQQELTSPATWTQIRDWAKARALSRFTFWSVNRDRPCAGGGVVSNCSGIAQNTWEFTSITAQY</sequence>
<feature type="transmembrane region" description="Helical" evidence="6">
    <location>
        <begin position="54"/>
        <end position="73"/>
    </location>
</feature>
<dbReference type="Gene3D" id="3.20.20.80">
    <property type="entry name" value="Glycosidases"/>
    <property type="match status" value="1"/>
</dbReference>
<dbReference type="PROSITE" id="PS51910">
    <property type="entry name" value="GH18_2"/>
    <property type="match status" value="1"/>
</dbReference>
<evidence type="ECO:0000313" key="10">
    <source>
        <dbReference type="EMBL" id="GAA4576081.1"/>
    </source>
</evidence>
<accession>A0ABP8SWA4</accession>
<dbReference type="SUPFAM" id="SSF49384">
    <property type="entry name" value="Carbohydrate-binding domain"/>
    <property type="match status" value="1"/>
</dbReference>
<evidence type="ECO:0000256" key="4">
    <source>
        <dbReference type="ARBA" id="ARBA00023326"/>
    </source>
</evidence>
<dbReference type="SUPFAM" id="SSF51445">
    <property type="entry name" value="(Trans)glycosidases"/>
    <property type="match status" value="1"/>
</dbReference>
<dbReference type="InterPro" id="IPR018366">
    <property type="entry name" value="CBM2_CS"/>
</dbReference>
<dbReference type="PROSITE" id="PS51173">
    <property type="entry name" value="CBM2"/>
    <property type="match status" value="1"/>
</dbReference>
<dbReference type="Pfam" id="PF00553">
    <property type="entry name" value="CBM_2"/>
    <property type="match status" value="1"/>
</dbReference>
<protein>
    <submittedName>
        <fullName evidence="10">Cellulose binding domain-containing protein</fullName>
    </submittedName>
</protein>
<feature type="domain" description="Fibronectin type-III" evidence="7">
    <location>
        <begin position="187"/>
        <end position="269"/>
    </location>
</feature>
<dbReference type="PANTHER" id="PTHR42976">
    <property type="entry name" value="BIFUNCTIONAL CHITINASE/LYSOZYME-RELATED"/>
    <property type="match status" value="1"/>
</dbReference>
<dbReference type="SMART" id="SM00060">
    <property type="entry name" value="FN3"/>
    <property type="match status" value="1"/>
</dbReference>
<keyword evidence="11" id="KW-1185">Reference proteome</keyword>
<name>A0ABP8SWA4_9ACTN</name>
<evidence type="ECO:0000256" key="1">
    <source>
        <dbReference type="ARBA" id="ARBA00022801"/>
    </source>
</evidence>
<keyword evidence="3" id="KW-0326">Glycosidase</keyword>
<proteinExistence type="predicted"/>
<keyword evidence="6" id="KW-0812">Transmembrane</keyword>
<dbReference type="InterPro" id="IPR001223">
    <property type="entry name" value="Glyco_hydro18_cat"/>
</dbReference>
<dbReference type="InterPro" id="IPR001919">
    <property type="entry name" value="CBD2"/>
</dbReference>
<dbReference type="InterPro" id="IPR036116">
    <property type="entry name" value="FN3_sf"/>
</dbReference>
<dbReference type="InterPro" id="IPR013783">
    <property type="entry name" value="Ig-like_fold"/>
</dbReference>